<dbReference type="GO" id="GO:0046872">
    <property type="term" value="F:metal ion binding"/>
    <property type="evidence" value="ECO:0007669"/>
    <property type="project" value="UniProtKB-KW"/>
</dbReference>
<organism evidence="6">
    <name type="scientific">Echinostoma caproni</name>
    <dbReference type="NCBI Taxonomy" id="27848"/>
    <lineage>
        <taxon>Eukaryota</taxon>
        <taxon>Metazoa</taxon>
        <taxon>Spiralia</taxon>
        <taxon>Lophotrochozoa</taxon>
        <taxon>Platyhelminthes</taxon>
        <taxon>Trematoda</taxon>
        <taxon>Digenea</taxon>
        <taxon>Plagiorchiida</taxon>
        <taxon>Echinostomata</taxon>
        <taxon>Echinostomatoidea</taxon>
        <taxon>Echinostomatidae</taxon>
        <taxon>Echinostoma</taxon>
    </lineage>
</organism>
<dbReference type="PANTHER" id="PTHR24014">
    <property type="entry name" value="2-OXOGLUTARATE AND IRON-DEPENDENT OXYGENASE DOMAIN-CONTAINING PROTEIN 2"/>
    <property type="match status" value="1"/>
</dbReference>
<reference evidence="6" key="1">
    <citation type="submission" date="2016-06" db="UniProtKB">
        <authorList>
            <consortium name="WormBaseParasite"/>
        </authorList>
    </citation>
    <scope>IDENTIFICATION</scope>
</reference>
<dbReference type="PROSITE" id="PS51471">
    <property type="entry name" value="FE2OG_OXY"/>
    <property type="match status" value="1"/>
</dbReference>
<dbReference type="WBParaSite" id="ECPE_0001547001-mRNA-1">
    <property type="protein sequence ID" value="ECPE_0001547001-mRNA-1"/>
    <property type="gene ID" value="ECPE_0001547001"/>
</dbReference>
<sequence>MNRSGILLGEIPGSQSYNENSTYVRDVGGADIDLMSSLFDAGFQSILARLFPDIGPTIDSYRVFTVEYTGAGDASEHVPKDFDLSPHYDNSELTVNICLDFEPGTSDDVGGQLFFCHFSPRNNASWDRDRDGFAQLLNHRPGWAIVHRGSHVHGVLPFDRPSKQTRRRSLICWLRSSLERGSLCPRCSKPPQLEPMQVWYRGNTIDCTRLPPEAIENGDYVRVGFADGFLTQTELSCSLF</sequence>
<keyword evidence="2" id="KW-0408">Iron</keyword>
<proteinExistence type="inferred from homology"/>
<dbReference type="GO" id="GO:0031418">
    <property type="term" value="F:L-ascorbic acid binding"/>
    <property type="evidence" value="ECO:0007669"/>
    <property type="project" value="UniProtKB-KW"/>
</dbReference>
<accession>A0A183B895</accession>
<dbReference type="PANTHER" id="PTHR24014:SF4">
    <property type="entry name" value="2-OXOGLUTARATE AND IRON-DEPENDENT OXYGENASE DOMAIN-CONTAINING PROTEIN 2"/>
    <property type="match status" value="1"/>
</dbReference>
<evidence type="ECO:0000256" key="1">
    <source>
        <dbReference type="ARBA" id="ARBA00022896"/>
    </source>
</evidence>
<comment type="similarity">
    <text evidence="2">Belongs to the iron/ascorbate-dependent oxidoreductase family.</text>
</comment>
<dbReference type="EMBL" id="UZAN01060511">
    <property type="protein sequence ID" value="VDP92702.1"/>
    <property type="molecule type" value="Genomic_DNA"/>
</dbReference>
<dbReference type="AlphaFoldDB" id="A0A183B895"/>
<gene>
    <name evidence="4" type="ORF">ECPE_LOCUS15430</name>
</gene>
<reference evidence="4 5" key="2">
    <citation type="submission" date="2018-11" db="EMBL/GenBank/DDBJ databases">
        <authorList>
            <consortium name="Pathogen Informatics"/>
        </authorList>
    </citation>
    <scope>NUCLEOTIDE SEQUENCE [LARGE SCALE GENOMIC DNA]</scope>
    <source>
        <strain evidence="4 5">Egypt</strain>
    </source>
</reference>
<dbReference type="OrthoDB" id="1736837at2759"/>
<name>A0A183B895_9TREM</name>
<evidence type="ECO:0000256" key="2">
    <source>
        <dbReference type="RuleBase" id="RU003682"/>
    </source>
</evidence>
<keyword evidence="5" id="KW-1185">Reference proteome</keyword>
<evidence type="ECO:0000313" key="6">
    <source>
        <dbReference type="WBParaSite" id="ECPE_0001547001-mRNA-1"/>
    </source>
</evidence>
<evidence type="ECO:0000313" key="4">
    <source>
        <dbReference type="EMBL" id="VDP92702.1"/>
    </source>
</evidence>
<dbReference type="InterPro" id="IPR005123">
    <property type="entry name" value="Oxoglu/Fe-dep_dioxygenase_dom"/>
</dbReference>
<dbReference type="GO" id="GO:0016491">
    <property type="term" value="F:oxidoreductase activity"/>
    <property type="evidence" value="ECO:0007669"/>
    <property type="project" value="UniProtKB-KW"/>
</dbReference>
<evidence type="ECO:0000259" key="3">
    <source>
        <dbReference type="PROSITE" id="PS51471"/>
    </source>
</evidence>
<protein>
    <submittedName>
        <fullName evidence="6">Fe2OG dioxygenase domain-containing protein</fullName>
    </submittedName>
</protein>
<feature type="domain" description="Fe2OG dioxygenase" evidence="3">
    <location>
        <begin position="57"/>
        <end position="176"/>
    </location>
</feature>
<keyword evidence="2" id="KW-0560">Oxidoreductase</keyword>
<evidence type="ECO:0000313" key="5">
    <source>
        <dbReference type="Proteomes" id="UP000272942"/>
    </source>
</evidence>
<dbReference type="Proteomes" id="UP000272942">
    <property type="component" value="Unassembled WGS sequence"/>
</dbReference>
<keyword evidence="1" id="KW-0847">Vitamin C</keyword>
<keyword evidence="2" id="KW-0479">Metal-binding</keyword>